<gene>
    <name evidence="14" type="ORF">G4223_14140</name>
</gene>
<evidence type="ECO:0000259" key="13">
    <source>
        <dbReference type="PROSITE" id="PS50885"/>
    </source>
</evidence>
<keyword evidence="15" id="KW-1185">Reference proteome</keyword>
<dbReference type="InterPro" id="IPR004089">
    <property type="entry name" value="MCPsignal_dom"/>
</dbReference>
<dbReference type="SMART" id="SM00304">
    <property type="entry name" value="HAMP"/>
    <property type="match status" value="1"/>
</dbReference>
<dbReference type="GO" id="GO:0007165">
    <property type="term" value="P:signal transduction"/>
    <property type="evidence" value="ECO:0007669"/>
    <property type="project" value="UniProtKB-KW"/>
</dbReference>
<dbReference type="RefSeq" id="WP_163681029.1">
    <property type="nucleotide sequence ID" value="NZ_JAAIYP010000039.1"/>
</dbReference>
<evidence type="ECO:0000256" key="3">
    <source>
        <dbReference type="ARBA" id="ARBA00022519"/>
    </source>
</evidence>
<feature type="transmembrane region" description="Helical" evidence="10">
    <location>
        <begin position="195"/>
        <end position="217"/>
    </location>
</feature>
<evidence type="ECO:0000256" key="10">
    <source>
        <dbReference type="SAM" id="Phobius"/>
    </source>
</evidence>
<keyword evidence="3" id="KW-0997">Cell inner membrane</keyword>
<evidence type="ECO:0000256" key="1">
    <source>
        <dbReference type="ARBA" id="ARBA00004429"/>
    </source>
</evidence>
<keyword evidence="6 10" id="KW-0472">Membrane</keyword>
<evidence type="ECO:0000256" key="6">
    <source>
        <dbReference type="ARBA" id="ARBA00023136"/>
    </source>
</evidence>
<proteinExistence type="inferred from homology"/>
<evidence type="ECO:0000256" key="8">
    <source>
        <dbReference type="ARBA" id="ARBA00029447"/>
    </source>
</evidence>
<evidence type="ECO:0000313" key="15">
    <source>
        <dbReference type="Proteomes" id="UP000480684"/>
    </source>
</evidence>
<keyword evidence="7 9" id="KW-0807">Transducer</keyword>
<evidence type="ECO:0000259" key="12">
    <source>
        <dbReference type="PROSITE" id="PS50192"/>
    </source>
</evidence>
<dbReference type="SUPFAM" id="SSF58104">
    <property type="entry name" value="Methyl-accepting chemotaxis protein (MCP) signaling domain"/>
    <property type="match status" value="1"/>
</dbReference>
<dbReference type="SMART" id="SM00283">
    <property type="entry name" value="MA"/>
    <property type="match status" value="1"/>
</dbReference>
<reference evidence="14 15" key="1">
    <citation type="submission" date="2020-02" db="EMBL/GenBank/DDBJ databases">
        <authorList>
            <person name="Dziuba M."/>
            <person name="Kuznetsov B."/>
            <person name="Mardanov A."/>
            <person name="Ravin N."/>
            <person name="Grouzdev D."/>
        </authorList>
    </citation>
    <scope>NUCLEOTIDE SEQUENCE [LARGE SCALE GENOMIC DNA]</scope>
    <source>
        <strain evidence="14 15">SpK</strain>
    </source>
</reference>
<dbReference type="InterPro" id="IPR003660">
    <property type="entry name" value="HAMP_dom"/>
</dbReference>
<evidence type="ECO:0000313" key="14">
    <source>
        <dbReference type="EMBL" id="NFV81254.1"/>
    </source>
</evidence>
<evidence type="ECO:0000256" key="4">
    <source>
        <dbReference type="ARBA" id="ARBA00022692"/>
    </source>
</evidence>
<dbReference type="Proteomes" id="UP000480684">
    <property type="component" value="Unassembled WGS sequence"/>
</dbReference>
<sequence>MSTFFRRMPVAGRLAVIVAVALVGMSISVAQLLRDASHILLEGREQQVRSVVESAHAIIAGYQQRAAKGEMDEAAAKSAAATALSMLRYQGQEYVWVNDLDGLMIMHPFAPKLVGKTVLDLKDADGQNFFKQMVDVSRAKGSGTVHYKWNKPGSNEPLPKVSFVQAVPGWNWMVGSGLYMDDVRAQVREQILEHLAQIGVILALVLVLAWIGARAIAVPVRTLTTAMHDLAGGRLDVEVPARDQGAEIGAMAHAVQVFKDNALAMKRLEAEQAEAQSRAETERKRLMERLAQEFESSVKGVVGEVAQSAQSLKGTAQSMSASASAATERSAAVAAAAEQATMNVDSVAAATEELSASIGEIASQVERSSAIAQGAVTTAQRSEEIVRGLAQTAGRIGEVVTLISAIAGQTNLLALNATIEAARAGEAGKGFAVVANEVKHLANQTAKATEEIGTQISAVQDQTREAVAAIEDVTKVIDQISEISSSVAAAVTQQGAATREISRNTQEAAMGTRHVSDNVTEVRAAASDTGRAADGLLAEAEGLSHGAESLEGAVDRFLDGIRAA</sequence>
<evidence type="ECO:0000256" key="9">
    <source>
        <dbReference type="PROSITE-ProRule" id="PRU00284"/>
    </source>
</evidence>
<keyword evidence="2" id="KW-1003">Cell membrane</keyword>
<dbReference type="CDD" id="cd06225">
    <property type="entry name" value="HAMP"/>
    <property type="match status" value="1"/>
</dbReference>
<dbReference type="PROSITE" id="PS50885">
    <property type="entry name" value="HAMP"/>
    <property type="match status" value="1"/>
</dbReference>
<dbReference type="EMBL" id="JAAIYP010000039">
    <property type="protein sequence ID" value="NFV81254.1"/>
    <property type="molecule type" value="Genomic_DNA"/>
</dbReference>
<dbReference type="PANTHER" id="PTHR32089">
    <property type="entry name" value="METHYL-ACCEPTING CHEMOTAXIS PROTEIN MCPB"/>
    <property type="match status" value="1"/>
</dbReference>
<protein>
    <submittedName>
        <fullName evidence="14">HAMP domain-containing protein</fullName>
    </submittedName>
</protein>
<dbReference type="InterPro" id="IPR033480">
    <property type="entry name" value="sCache_2"/>
</dbReference>
<dbReference type="PANTHER" id="PTHR32089:SF112">
    <property type="entry name" value="LYSOZYME-LIKE PROTEIN-RELATED"/>
    <property type="match status" value="1"/>
</dbReference>
<dbReference type="Pfam" id="PF00672">
    <property type="entry name" value="HAMP"/>
    <property type="match status" value="1"/>
</dbReference>
<name>A0A7C9V0L8_9PROT</name>
<dbReference type="GO" id="GO:0005886">
    <property type="term" value="C:plasma membrane"/>
    <property type="evidence" value="ECO:0007669"/>
    <property type="project" value="UniProtKB-SubCell"/>
</dbReference>
<dbReference type="Gene3D" id="1.10.8.500">
    <property type="entry name" value="HAMP domain in histidine kinase"/>
    <property type="match status" value="1"/>
</dbReference>
<evidence type="ECO:0000256" key="7">
    <source>
        <dbReference type="ARBA" id="ARBA00023224"/>
    </source>
</evidence>
<comment type="subcellular location">
    <subcellularLocation>
        <location evidence="1">Cell inner membrane</location>
        <topology evidence="1">Multi-pass membrane protein</topology>
    </subcellularLocation>
</comment>
<feature type="domain" description="Methyl-accepting transducer" evidence="11">
    <location>
        <begin position="308"/>
        <end position="530"/>
    </location>
</feature>
<dbReference type="Pfam" id="PF00015">
    <property type="entry name" value="MCPsignal"/>
    <property type="match status" value="1"/>
</dbReference>
<comment type="similarity">
    <text evidence="8">Belongs to the methyl-accepting chemotaxis (MCP) protein family.</text>
</comment>
<accession>A0A7C9V0L8</accession>
<keyword evidence="5 10" id="KW-1133">Transmembrane helix</keyword>
<keyword evidence="4 10" id="KW-0812">Transmembrane</keyword>
<feature type="domain" description="T-SNARE coiled-coil homology" evidence="12">
    <location>
        <begin position="460"/>
        <end position="522"/>
    </location>
</feature>
<evidence type="ECO:0000256" key="2">
    <source>
        <dbReference type="ARBA" id="ARBA00022475"/>
    </source>
</evidence>
<dbReference type="Gene3D" id="3.30.450.20">
    <property type="entry name" value="PAS domain"/>
    <property type="match status" value="1"/>
</dbReference>
<evidence type="ECO:0000256" key="5">
    <source>
        <dbReference type="ARBA" id="ARBA00022989"/>
    </source>
</evidence>
<dbReference type="PROSITE" id="PS50111">
    <property type="entry name" value="CHEMOTAXIS_TRANSDUC_2"/>
    <property type="match status" value="1"/>
</dbReference>
<dbReference type="InterPro" id="IPR000727">
    <property type="entry name" value="T_SNARE_dom"/>
</dbReference>
<organism evidence="14 15">
    <name type="scientific">Magnetospirillum aberrantis SpK</name>
    <dbReference type="NCBI Taxonomy" id="908842"/>
    <lineage>
        <taxon>Bacteria</taxon>
        <taxon>Pseudomonadati</taxon>
        <taxon>Pseudomonadota</taxon>
        <taxon>Alphaproteobacteria</taxon>
        <taxon>Rhodospirillales</taxon>
        <taxon>Rhodospirillaceae</taxon>
        <taxon>Magnetospirillum</taxon>
    </lineage>
</organism>
<dbReference type="PROSITE" id="PS50192">
    <property type="entry name" value="T_SNARE"/>
    <property type="match status" value="1"/>
</dbReference>
<dbReference type="Gene3D" id="1.10.287.950">
    <property type="entry name" value="Methyl-accepting chemotaxis protein"/>
    <property type="match status" value="1"/>
</dbReference>
<evidence type="ECO:0000259" key="11">
    <source>
        <dbReference type="PROSITE" id="PS50111"/>
    </source>
</evidence>
<comment type="caution">
    <text evidence="14">The sequence shown here is derived from an EMBL/GenBank/DDBJ whole genome shotgun (WGS) entry which is preliminary data.</text>
</comment>
<dbReference type="AlphaFoldDB" id="A0A7C9V0L8"/>
<feature type="domain" description="HAMP" evidence="13">
    <location>
        <begin position="214"/>
        <end position="267"/>
    </location>
</feature>
<dbReference type="Pfam" id="PF17200">
    <property type="entry name" value="sCache_2"/>
    <property type="match status" value="1"/>
</dbReference>
<dbReference type="SMART" id="SM01049">
    <property type="entry name" value="Cache_2"/>
    <property type="match status" value="1"/>
</dbReference>